<protein>
    <recommendedName>
        <fullName evidence="4">C-type lectin domain-containing protein</fullName>
    </recommendedName>
</protein>
<dbReference type="InParanoid" id="E3M992"/>
<evidence type="ECO:0000313" key="2">
    <source>
        <dbReference type="EMBL" id="EFO96352.1"/>
    </source>
</evidence>
<evidence type="ECO:0000256" key="1">
    <source>
        <dbReference type="SAM" id="SignalP"/>
    </source>
</evidence>
<feature type="chain" id="PRO_5003174530" description="C-type lectin domain-containing protein" evidence="1">
    <location>
        <begin position="23"/>
        <end position="83"/>
    </location>
</feature>
<evidence type="ECO:0000313" key="3">
    <source>
        <dbReference type="Proteomes" id="UP000008281"/>
    </source>
</evidence>
<dbReference type="KEGG" id="crq:GCK72_007625"/>
<reference evidence="2" key="1">
    <citation type="submission" date="2007-07" db="EMBL/GenBank/DDBJ databases">
        <title>PCAP assembly of the Caenorhabditis remanei genome.</title>
        <authorList>
            <consortium name="The Caenorhabditis remanei Sequencing Consortium"/>
            <person name="Wilson R.K."/>
        </authorList>
    </citation>
    <scope>NUCLEOTIDE SEQUENCE [LARGE SCALE GENOMIC DNA]</scope>
    <source>
        <strain evidence="2">PB4641</strain>
    </source>
</reference>
<dbReference type="InterPro" id="IPR016186">
    <property type="entry name" value="C-type_lectin-like/link_sf"/>
</dbReference>
<sequence length="83" mass="9163">MMAKSVLISFLFALFSVHYVAGQACPTGFKLVNSNKCLRVFTNKLKHMEAETDCKYIGGTMVTVKSAIVSFCNHTKNMTTCGF</sequence>
<dbReference type="PROSITE" id="PS51257">
    <property type="entry name" value="PROKAR_LIPOPROTEIN"/>
    <property type="match status" value="1"/>
</dbReference>
<feature type="signal peptide" evidence="1">
    <location>
        <begin position="1"/>
        <end position="22"/>
    </location>
</feature>
<dbReference type="Proteomes" id="UP000008281">
    <property type="component" value="Unassembled WGS sequence"/>
</dbReference>
<organism evidence="3">
    <name type="scientific">Caenorhabditis remanei</name>
    <name type="common">Caenorhabditis vulgaris</name>
    <dbReference type="NCBI Taxonomy" id="31234"/>
    <lineage>
        <taxon>Eukaryota</taxon>
        <taxon>Metazoa</taxon>
        <taxon>Ecdysozoa</taxon>
        <taxon>Nematoda</taxon>
        <taxon>Chromadorea</taxon>
        <taxon>Rhabditida</taxon>
        <taxon>Rhabditina</taxon>
        <taxon>Rhabditomorpha</taxon>
        <taxon>Rhabditoidea</taxon>
        <taxon>Rhabditidae</taxon>
        <taxon>Peloderinae</taxon>
        <taxon>Caenorhabditis</taxon>
    </lineage>
</organism>
<dbReference type="SUPFAM" id="SSF56436">
    <property type="entry name" value="C-type lectin-like"/>
    <property type="match status" value="1"/>
</dbReference>
<dbReference type="CTD" id="9804886"/>
<keyword evidence="3" id="KW-1185">Reference proteome</keyword>
<keyword evidence="1" id="KW-0732">Signal</keyword>
<accession>E3M992</accession>
<dbReference type="HOGENOM" id="CLU_2544763_0_0_1"/>
<dbReference type="EMBL" id="DS268430">
    <property type="protein sequence ID" value="EFO96352.1"/>
    <property type="molecule type" value="Genomic_DNA"/>
</dbReference>
<gene>
    <name evidence="2" type="ORF">CRE_14638</name>
</gene>
<dbReference type="CDD" id="cd00037">
    <property type="entry name" value="CLECT"/>
    <property type="match status" value="1"/>
</dbReference>
<dbReference type="GeneID" id="9804886"/>
<evidence type="ECO:0008006" key="4">
    <source>
        <dbReference type="Google" id="ProtNLM"/>
    </source>
</evidence>
<proteinExistence type="predicted"/>
<dbReference type="Gene3D" id="3.10.100.10">
    <property type="entry name" value="Mannose-Binding Protein A, subunit A"/>
    <property type="match status" value="1"/>
</dbReference>
<name>E3M992_CAERE</name>
<dbReference type="OrthoDB" id="441660at2759"/>
<dbReference type="STRING" id="31234.E3M992"/>
<dbReference type="RefSeq" id="XP_003107294.2">
    <property type="nucleotide sequence ID" value="XM_003107246.2"/>
</dbReference>
<dbReference type="InterPro" id="IPR016187">
    <property type="entry name" value="CTDL_fold"/>
</dbReference>
<dbReference type="AlphaFoldDB" id="E3M992"/>